<feature type="domain" description="PPIase cyclophilin-type" evidence="5">
    <location>
        <begin position="37"/>
        <end position="200"/>
    </location>
</feature>
<organism evidence="6 7">
    <name type="scientific">Phenylobacterium conjunctum</name>
    <dbReference type="NCBI Taxonomy" id="1298959"/>
    <lineage>
        <taxon>Bacteria</taxon>
        <taxon>Pseudomonadati</taxon>
        <taxon>Pseudomonadota</taxon>
        <taxon>Alphaproteobacteria</taxon>
        <taxon>Caulobacterales</taxon>
        <taxon>Caulobacteraceae</taxon>
        <taxon>Phenylobacterium</taxon>
    </lineage>
</organism>
<dbReference type="PANTHER" id="PTHR45625">
    <property type="entry name" value="PEPTIDYL-PROLYL CIS-TRANS ISOMERASE-RELATED"/>
    <property type="match status" value="1"/>
</dbReference>
<evidence type="ECO:0000256" key="4">
    <source>
        <dbReference type="ARBA" id="ARBA00023235"/>
    </source>
</evidence>
<dbReference type="EC" id="5.2.1.8" evidence="2"/>
<reference evidence="7" key="1">
    <citation type="journal article" date="2019" name="Int. J. Syst. Evol. Microbiol.">
        <title>The Global Catalogue of Microorganisms (GCM) 10K type strain sequencing project: providing services to taxonomists for standard genome sequencing and annotation.</title>
        <authorList>
            <consortium name="The Broad Institute Genomics Platform"/>
            <consortium name="The Broad Institute Genome Sequencing Center for Infectious Disease"/>
            <person name="Wu L."/>
            <person name="Ma J."/>
        </authorList>
    </citation>
    <scope>NUCLEOTIDE SEQUENCE [LARGE SCALE GENOMIC DNA]</scope>
    <source>
        <strain evidence="7">CCUG 55074</strain>
    </source>
</reference>
<evidence type="ECO:0000256" key="3">
    <source>
        <dbReference type="ARBA" id="ARBA00023110"/>
    </source>
</evidence>
<evidence type="ECO:0000313" key="7">
    <source>
        <dbReference type="Proteomes" id="UP001597216"/>
    </source>
</evidence>
<dbReference type="CDD" id="cd00317">
    <property type="entry name" value="cyclophilin"/>
    <property type="match status" value="1"/>
</dbReference>
<dbReference type="PROSITE" id="PS00170">
    <property type="entry name" value="CSA_PPIASE_1"/>
    <property type="match status" value="1"/>
</dbReference>
<keyword evidence="3" id="KW-0697">Rotamase</keyword>
<dbReference type="InterPro" id="IPR044666">
    <property type="entry name" value="Cyclophilin_A-like"/>
</dbReference>
<evidence type="ECO:0000256" key="1">
    <source>
        <dbReference type="ARBA" id="ARBA00007365"/>
    </source>
</evidence>
<accession>A0ABW3T5X7</accession>
<protein>
    <recommendedName>
        <fullName evidence="2">peptidylprolyl isomerase</fullName>
        <ecNumber evidence="2">5.2.1.8</ecNumber>
    </recommendedName>
</protein>
<dbReference type="InterPro" id="IPR020892">
    <property type="entry name" value="Cyclophilin-type_PPIase_CS"/>
</dbReference>
<dbReference type="Proteomes" id="UP001597216">
    <property type="component" value="Unassembled WGS sequence"/>
</dbReference>
<comment type="caution">
    <text evidence="6">The sequence shown here is derived from an EMBL/GenBank/DDBJ whole genome shotgun (WGS) entry which is preliminary data.</text>
</comment>
<evidence type="ECO:0000259" key="5">
    <source>
        <dbReference type="PROSITE" id="PS50072"/>
    </source>
</evidence>
<name>A0ABW3T5X7_9CAUL</name>
<dbReference type="GO" id="GO:0003755">
    <property type="term" value="F:peptidyl-prolyl cis-trans isomerase activity"/>
    <property type="evidence" value="ECO:0007669"/>
    <property type="project" value="UniProtKB-EC"/>
</dbReference>
<dbReference type="InterPro" id="IPR002130">
    <property type="entry name" value="Cyclophilin-type_PPIase_dom"/>
</dbReference>
<dbReference type="PROSITE" id="PS50072">
    <property type="entry name" value="CSA_PPIASE_2"/>
    <property type="match status" value="1"/>
</dbReference>
<evidence type="ECO:0000256" key="2">
    <source>
        <dbReference type="ARBA" id="ARBA00013194"/>
    </source>
</evidence>
<gene>
    <name evidence="6" type="ORF">ACFQ27_14145</name>
</gene>
<dbReference type="EMBL" id="JBHTLQ010000033">
    <property type="protein sequence ID" value="MFD1191726.1"/>
    <property type="molecule type" value="Genomic_DNA"/>
</dbReference>
<dbReference type="InterPro" id="IPR029000">
    <property type="entry name" value="Cyclophilin-like_dom_sf"/>
</dbReference>
<dbReference type="PANTHER" id="PTHR45625:SF4">
    <property type="entry name" value="PEPTIDYLPROLYL ISOMERASE DOMAIN AND WD REPEAT-CONTAINING PROTEIN 1"/>
    <property type="match status" value="1"/>
</dbReference>
<evidence type="ECO:0000313" key="6">
    <source>
        <dbReference type="EMBL" id="MFD1191726.1"/>
    </source>
</evidence>
<sequence>MRIAAALLALPLIAAAPVPDWRPLDPANALVIDTTKGRIVVEMRPDFAPKAVERVTLLAREGVYDGLLFHRVIDGFVDQTGNPNNKDGGTSSHPDLAPEFSFRLPAGALTPVRQASDGVEGFVGASPVAGVGAEEAKRSPDGKLRAWGAYCPGTAGMGRQADPGTSNSEIFFMRGPSRRLDRDYTVWGQVVQGLDVVRAMAVGEPPAAPDKMIRVRLAADLPAAEQPRLEILNENGPAFAALVAKTRKAHGADFSVCDVQVPVRPAP</sequence>
<keyword evidence="4 6" id="KW-0413">Isomerase</keyword>
<dbReference type="Gene3D" id="2.40.100.10">
    <property type="entry name" value="Cyclophilin-like"/>
    <property type="match status" value="1"/>
</dbReference>
<comment type="similarity">
    <text evidence="1">Belongs to the cyclophilin-type PPIase family.</text>
</comment>
<dbReference type="RefSeq" id="WP_377354035.1">
    <property type="nucleotide sequence ID" value="NZ_JBHTLQ010000033.1"/>
</dbReference>
<dbReference type="SUPFAM" id="SSF50891">
    <property type="entry name" value="Cyclophilin-like"/>
    <property type="match status" value="1"/>
</dbReference>
<keyword evidence="7" id="KW-1185">Reference proteome</keyword>
<proteinExistence type="inferred from homology"/>
<dbReference type="Pfam" id="PF00160">
    <property type="entry name" value="Pro_isomerase"/>
    <property type="match status" value="1"/>
</dbReference>